<evidence type="ECO:0000313" key="5">
    <source>
        <dbReference type="Proteomes" id="UP000215914"/>
    </source>
</evidence>
<reference evidence="3" key="3">
    <citation type="submission" date="2020-06" db="EMBL/GenBank/DDBJ databases">
        <title>Helianthus annuus Genome sequencing and assembly Release 2.</title>
        <authorList>
            <person name="Gouzy J."/>
            <person name="Langlade N."/>
            <person name="Munos S."/>
        </authorList>
    </citation>
    <scope>NUCLEOTIDE SEQUENCE</scope>
    <source>
        <tissue evidence="3">Leaves</tissue>
    </source>
</reference>
<dbReference type="InterPro" id="IPR006527">
    <property type="entry name" value="F-box-assoc_dom_typ1"/>
</dbReference>
<keyword evidence="5" id="KW-1185">Reference proteome</keyword>
<dbReference type="Pfam" id="PF07734">
    <property type="entry name" value="FBA_1"/>
    <property type="match status" value="1"/>
</dbReference>
<evidence type="ECO:0000313" key="3">
    <source>
        <dbReference type="EMBL" id="KAF5813897.1"/>
    </source>
</evidence>
<dbReference type="EMBL" id="CM007892">
    <property type="protein sequence ID" value="OTG30739.1"/>
    <property type="molecule type" value="Genomic_DNA"/>
</dbReference>
<dbReference type="Gramene" id="mRNA:HanXRQr2_Chr03g0104181">
    <property type="protein sequence ID" value="CDS:HanXRQr2_Chr03g0104181.1"/>
    <property type="gene ID" value="HanXRQr2_Chr03g0104181"/>
</dbReference>
<evidence type="ECO:0000259" key="2">
    <source>
        <dbReference type="SMART" id="SM00256"/>
    </source>
</evidence>
<reference evidence="3 5" key="1">
    <citation type="journal article" date="2017" name="Nature">
        <title>The sunflower genome provides insights into oil metabolism, flowering and Asterid evolution.</title>
        <authorList>
            <person name="Badouin H."/>
            <person name="Gouzy J."/>
            <person name="Grassa C.J."/>
            <person name="Murat F."/>
            <person name="Staton S.E."/>
            <person name="Cottret L."/>
            <person name="Lelandais-Briere C."/>
            <person name="Owens G.L."/>
            <person name="Carrere S."/>
            <person name="Mayjonade B."/>
            <person name="Legrand L."/>
            <person name="Gill N."/>
            <person name="Kane N.C."/>
            <person name="Bowers J.E."/>
            <person name="Hubner S."/>
            <person name="Bellec A."/>
            <person name="Berard A."/>
            <person name="Berges H."/>
            <person name="Blanchet N."/>
            <person name="Boniface M.C."/>
            <person name="Brunel D."/>
            <person name="Catrice O."/>
            <person name="Chaidir N."/>
            <person name="Claudel C."/>
            <person name="Donnadieu C."/>
            <person name="Faraut T."/>
            <person name="Fievet G."/>
            <person name="Helmstetter N."/>
            <person name="King M."/>
            <person name="Knapp S.J."/>
            <person name="Lai Z."/>
            <person name="Le Paslier M.C."/>
            <person name="Lippi Y."/>
            <person name="Lorenzon L."/>
            <person name="Mandel J.R."/>
            <person name="Marage G."/>
            <person name="Marchand G."/>
            <person name="Marquand E."/>
            <person name="Bret-Mestries E."/>
            <person name="Morien E."/>
            <person name="Nambeesan S."/>
            <person name="Nguyen T."/>
            <person name="Pegot-Espagnet P."/>
            <person name="Pouilly N."/>
            <person name="Raftis F."/>
            <person name="Sallet E."/>
            <person name="Schiex T."/>
            <person name="Thomas J."/>
            <person name="Vandecasteele C."/>
            <person name="Vares D."/>
            <person name="Vear F."/>
            <person name="Vautrin S."/>
            <person name="Crespi M."/>
            <person name="Mangin B."/>
            <person name="Burke J.M."/>
            <person name="Salse J."/>
            <person name="Munos S."/>
            <person name="Vincourt P."/>
            <person name="Rieseberg L.H."/>
            <person name="Langlade N.B."/>
        </authorList>
    </citation>
    <scope>NUCLEOTIDE SEQUENCE [LARGE SCALE GENOMIC DNA]</scope>
    <source>
        <strain evidence="5">cv. SF193</strain>
        <tissue evidence="3">Leaves</tissue>
    </source>
</reference>
<sequence length="401" mass="46866">MVNSRRKFKKTRNTTKTSFSQASMEDSDHHSTQSGALVGSSDDLLTEILLRLPVTSILRFKSVSKHWRLLLSHKHFTRRYDIDNHSKSPGLFGCNTYVPYDVDNPSTPPFSNLSSYFDCPRVRIVQSCNGLLLCSTHGPKGSKAAPRYYVFNPTTKQLALIPPIHESLKVRKTIRFMGLAYHQTDCVHYKVVCIRSLEPDRDLFQIQIYSSDTREWKISIETFSASSHVFQQGVYWNGAVYWVTKYHKYLYFKLDVEKLQMMPLPMRSGVRLHIIAAYFGESRGRLHLIAYRNHLDYRLRLNVYEMFSGHSSWFVRYQVDLNALPADAFPDIISRYGVNYEFKVIDVVRGEEDTFVVLKIREKIMKYNVHDQSFEHIYSLPRPSCFRENSFHRYTETLTSF</sequence>
<dbReference type="InterPro" id="IPR055290">
    <property type="entry name" value="At3g26010-like"/>
</dbReference>
<dbReference type="InterPro" id="IPR017451">
    <property type="entry name" value="F-box-assoc_interact_dom"/>
</dbReference>
<accession>A0A251V613</accession>
<organism evidence="4 5">
    <name type="scientific">Helianthus annuus</name>
    <name type="common">Common sunflower</name>
    <dbReference type="NCBI Taxonomy" id="4232"/>
    <lineage>
        <taxon>Eukaryota</taxon>
        <taxon>Viridiplantae</taxon>
        <taxon>Streptophyta</taxon>
        <taxon>Embryophyta</taxon>
        <taxon>Tracheophyta</taxon>
        <taxon>Spermatophyta</taxon>
        <taxon>Magnoliopsida</taxon>
        <taxon>eudicotyledons</taxon>
        <taxon>Gunneridae</taxon>
        <taxon>Pentapetalae</taxon>
        <taxon>asterids</taxon>
        <taxon>campanulids</taxon>
        <taxon>Asterales</taxon>
        <taxon>Asteraceae</taxon>
        <taxon>Asteroideae</taxon>
        <taxon>Heliantheae alliance</taxon>
        <taxon>Heliantheae</taxon>
        <taxon>Helianthus</taxon>
    </lineage>
</organism>
<reference evidence="4" key="2">
    <citation type="submission" date="2017-02" db="EMBL/GenBank/DDBJ databases">
        <title>Sunflower complete genome.</title>
        <authorList>
            <person name="Langlade N."/>
            <person name="Munos S."/>
        </authorList>
    </citation>
    <scope>NUCLEOTIDE SEQUENCE [LARGE SCALE GENOMIC DNA]</scope>
    <source>
        <tissue evidence="4">Leaves</tissue>
    </source>
</reference>
<dbReference type="AlphaFoldDB" id="A0A251V613"/>
<dbReference type="FunCoup" id="A0A251V613">
    <property type="interactions" value="1817"/>
</dbReference>
<dbReference type="InterPro" id="IPR001810">
    <property type="entry name" value="F-box_dom"/>
</dbReference>
<feature type="domain" description="F-box" evidence="2">
    <location>
        <begin position="40"/>
        <end position="80"/>
    </location>
</feature>
<dbReference type="Gene3D" id="1.20.1280.50">
    <property type="match status" value="1"/>
</dbReference>
<dbReference type="PANTHER" id="PTHR35546:SF115">
    <property type="entry name" value="F-BOX DOMAIN-CONTAINING PROTEIN"/>
    <property type="match status" value="1"/>
</dbReference>
<proteinExistence type="predicted"/>
<evidence type="ECO:0000313" key="4">
    <source>
        <dbReference type="EMBL" id="OTG30739.1"/>
    </source>
</evidence>
<dbReference type="SMART" id="SM00256">
    <property type="entry name" value="FBOX"/>
    <property type="match status" value="1"/>
</dbReference>
<dbReference type="OrthoDB" id="605328at2759"/>
<dbReference type="InterPro" id="IPR036047">
    <property type="entry name" value="F-box-like_dom_sf"/>
</dbReference>
<dbReference type="Proteomes" id="UP000215914">
    <property type="component" value="Chromosome 3"/>
</dbReference>
<feature type="compositionally biased region" description="Basic residues" evidence="1">
    <location>
        <begin position="1"/>
        <end position="13"/>
    </location>
</feature>
<dbReference type="EMBL" id="MNCJ02000318">
    <property type="protein sequence ID" value="KAF5813897.1"/>
    <property type="molecule type" value="Genomic_DNA"/>
</dbReference>
<dbReference type="OMA" id="SHISGWI"/>
<protein>
    <submittedName>
        <fullName evidence="3 4">F-box domain-containing protein</fullName>
    </submittedName>
</protein>
<dbReference type="PANTHER" id="PTHR35546">
    <property type="entry name" value="F-BOX PROTEIN INTERACTION DOMAIN PROTEIN-RELATED"/>
    <property type="match status" value="1"/>
</dbReference>
<dbReference type="InParanoid" id="A0A251V613"/>
<evidence type="ECO:0000256" key="1">
    <source>
        <dbReference type="SAM" id="MobiDB-lite"/>
    </source>
</evidence>
<name>A0A251V613_HELAN</name>
<dbReference type="Pfam" id="PF00646">
    <property type="entry name" value="F-box"/>
    <property type="match status" value="1"/>
</dbReference>
<dbReference type="NCBIfam" id="TIGR01640">
    <property type="entry name" value="F_box_assoc_1"/>
    <property type="match status" value="1"/>
</dbReference>
<dbReference type="CDD" id="cd22157">
    <property type="entry name" value="F-box_AtFBW1-like"/>
    <property type="match status" value="1"/>
</dbReference>
<gene>
    <name evidence="4" type="ORF">HannXRQ_Chr03g0067811</name>
    <name evidence="3" type="ORF">HanXRQr2_Chr03g0104181</name>
</gene>
<dbReference type="STRING" id="4232.A0A251V613"/>
<feature type="region of interest" description="Disordered" evidence="1">
    <location>
        <begin position="1"/>
        <end position="35"/>
    </location>
</feature>
<dbReference type="SUPFAM" id="SSF81383">
    <property type="entry name" value="F-box domain"/>
    <property type="match status" value="1"/>
</dbReference>